<evidence type="ECO:0000313" key="1">
    <source>
        <dbReference type="EMBL" id="KAJ5269685.1"/>
    </source>
</evidence>
<gene>
    <name evidence="1" type="ORF">N7505_005443</name>
</gene>
<comment type="caution">
    <text evidence="1">The sequence shown here is derived from an EMBL/GenBank/DDBJ whole genome shotgun (WGS) entry which is preliminary data.</text>
</comment>
<organism evidence="1 2">
    <name type="scientific">Penicillium chrysogenum</name>
    <name type="common">Penicillium notatum</name>
    <dbReference type="NCBI Taxonomy" id="5076"/>
    <lineage>
        <taxon>Eukaryota</taxon>
        <taxon>Fungi</taxon>
        <taxon>Dikarya</taxon>
        <taxon>Ascomycota</taxon>
        <taxon>Pezizomycotina</taxon>
        <taxon>Eurotiomycetes</taxon>
        <taxon>Eurotiomycetidae</taxon>
        <taxon>Eurotiales</taxon>
        <taxon>Aspergillaceae</taxon>
        <taxon>Penicillium</taxon>
        <taxon>Penicillium chrysogenum species complex</taxon>
    </lineage>
</organism>
<dbReference type="EMBL" id="JAPVEB010000003">
    <property type="protein sequence ID" value="KAJ5269685.1"/>
    <property type="molecule type" value="Genomic_DNA"/>
</dbReference>
<name>A0ABQ8WJA3_PENCH</name>
<evidence type="ECO:0000313" key="2">
    <source>
        <dbReference type="Proteomes" id="UP001220256"/>
    </source>
</evidence>
<dbReference type="Proteomes" id="UP001220256">
    <property type="component" value="Unassembled WGS sequence"/>
</dbReference>
<keyword evidence="2" id="KW-1185">Reference proteome</keyword>
<reference evidence="1 2" key="1">
    <citation type="journal article" date="2023" name="IMA Fungus">
        <title>Comparative genomic study of the Penicillium genus elucidates a diverse pangenome and 15 lateral gene transfer events.</title>
        <authorList>
            <person name="Petersen C."/>
            <person name="Sorensen T."/>
            <person name="Nielsen M.R."/>
            <person name="Sondergaard T.E."/>
            <person name="Sorensen J.L."/>
            <person name="Fitzpatrick D.A."/>
            <person name="Frisvad J.C."/>
            <person name="Nielsen K.L."/>
        </authorList>
    </citation>
    <scope>NUCLEOTIDE SEQUENCE [LARGE SCALE GENOMIC DNA]</scope>
    <source>
        <strain evidence="1 2">IBT 3361</strain>
    </source>
</reference>
<protein>
    <submittedName>
        <fullName evidence="1">Uncharacterized protein</fullName>
    </submittedName>
</protein>
<sequence length="80" mass="9184">MESNTLSFELSNGTYFKRRNIEVKKYLIAAFPTQGKSLASHFHLANELRSEVSRYAGYAKQFHEVSDIDVRLMAVRKSSL</sequence>
<proteinExistence type="predicted"/>
<accession>A0ABQ8WJA3</accession>